<keyword evidence="1" id="KW-1133">Transmembrane helix</keyword>
<reference evidence="2 3" key="1">
    <citation type="submission" date="2016-10" db="EMBL/GenBank/DDBJ databases">
        <authorList>
            <person name="de Groot N.N."/>
        </authorList>
    </citation>
    <scope>NUCLEOTIDE SEQUENCE [LARGE SCALE GENOMIC DNA]</scope>
    <source>
        <strain evidence="2 3">CGMCC 1.10434</strain>
    </source>
</reference>
<keyword evidence="1" id="KW-0812">Transmembrane</keyword>
<organism evidence="2 3">
    <name type="scientific">Amphibacillus marinus</name>
    <dbReference type="NCBI Taxonomy" id="872970"/>
    <lineage>
        <taxon>Bacteria</taxon>
        <taxon>Bacillati</taxon>
        <taxon>Bacillota</taxon>
        <taxon>Bacilli</taxon>
        <taxon>Bacillales</taxon>
        <taxon>Bacillaceae</taxon>
        <taxon>Amphibacillus</taxon>
    </lineage>
</organism>
<gene>
    <name evidence="2" type="ORF">SAMN04488134_102129</name>
</gene>
<keyword evidence="1" id="KW-0472">Membrane</keyword>
<keyword evidence="3" id="KW-1185">Reference proteome</keyword>
<dbReference type="RefSeq" id="WP_091495276.1">
    <property type="nucleotide sequence ID" value="NZ_FODJ01000002.1"/>
</dbReference>
<dbReference type="EMBL" id="FODJ01000002">
    <property type="protein sequence ID" value="SEN86494.1"/>
    <property type="molecule type" value="Genomic_DNA"/>
</dbReference>
<evidence type="ECO:0000313" key="2">
    <source>
        <dbReference type="EMBL" id="SEN86494.1"/>
    </source>
</evidence>
<dbReference type="Proteomes" id="UP000199300">
    <property type="component" value="Unassembled WGS sequence"/>
</dbReference>
<accession>A0A1H8K0F5</accession>
<feature type="transmembrane region" description="Helical" evidence="1">
    <location>
        <begin position="196"/>
        <end position="216"/>
    </location>
</feature>
<feature type="transmembrane region" description="Helical" evidence="1">
    <location>
        <begin position="142"/>
        <end position="175"/>
    </location>
</feature>
<dbReference type="OrthoDB" id="2825042at2"/>
<protein>
    <submittedName>
        <fullName evidence="2">Uncharacterized protein</fullName>
    </submittedName>
</protein>
<proteinExistence type="predicted"/>
<name>A0A1H8K0F5_9BACI</name>
<evidence type="ECO:0000256" key="1">
    <source>
        <dbReference type="SAM" id="Phobius"/>
    </source>
</evidence>
<evidence type="ECO:0000313" key="3">
    <source>
        <dbReference type="Proteomes" id="UP000199300"/>
    </source>
</evidence>
<sequence>MALRNEEYLRLISNNETRKERKEIHNDNIKIRNGLENLLNYSRSLYWTILEEKEAGNPVNNEFIGLLEKSLEYNQLSGMEIKKEGKHNKEMVLPKSFLHRILYPNNKVGVKMRSFLLGFPLLSLNEMKKNWNDFLESPGIRLFFTIFFSSISSLIGGFTAINYTIIVTTSIHFCLRIASNRVENNDYISFQRSLQLFIWPYVLLALGNALNGIISFNGLPEGIFLTVLSLWIVWGELKGVVEKAELCSLPVPGILKKLVNSKDDGGFPPL</sequence>
<dbReference type="AlphaFoldDB" id="A0A1H8K0F5"/>